<sequence length="395" mass="44281">MQTKLLQSSERIYALDALRSVMMLLGIVIHGALTYMVTNNDLWPIKDTATSLLFDLTNGFIHSFRMPVFFVVSGFFCALLVYKKGADAMLINRVKRIVLPLLAGVLIVGPLETFALTFAEAKFEHASSPFRMGWGALAAGKFLPFLPGHLWFLYFLGVYALISRVLVMAFRRAPAVSSSVQKALTVILQHAGLRLTCVSLFFFLCLYWQQSPYLLTSFGWSLVPSIMATYFLFFGLGWCIYTTDSLTTMTRYPVLQLSIATLLLLVQLSVQAKTEWALILRITFSALNAPLFVFGFLALFLTCFAAYSPRMSYLAEAAYWVYIIHLPIIMFIVGLLADYPLPAVLKFAITFSATCIVALVSYHYLVRNTFIGLFLNGKVHKPKAQPPARLMPDTL</sequence>
<feature type="transmembrane region" description="Helical" evidence="1">
    <location>
        <begin position="151"/>
        <end position="170"/>
    </location>
</feature>
<feature type="transmembrane region" description="Helical" evidence="1">
    <location>
        <begin position="253"/>
        <end position="270"/>
    </location>
</feature>
<protein>
    <recommendedName>
        <fullName evidence="2">Acyltransferase 3 domain-containing protein</fullName>
    </recommendedName>
</protein>
<dbReference type="OrthoDB" id="9810469at2"/>
<comment type="caution">
    <text evidence="3">The sequence shown here is derived from an EMBL/GenBank/DDBJ whole genome shotgun (WGS) entry which is preliminary data.</text>
</comment>
<dbReference type="EMBL" id="MORL01000026">
    <property type="protein sequence ID" value="OIN56204.1"/>
    <property type="molecule type" value="Genomic_DNA"/>
</dbReference>
<feature type="transmembrane region" description="Helical" evidence="1">
    <location>
        <begin position="191"/>
        <end position="209"/>
    </location>
</feature>
<reference evidence="3 4" key="1">
    <citation type="submission" date="2016-10" db="EMBL/GenBank/DDBJ databases">
        <title>Arsenicibacter rosenii gen. nov., sp. nov., an efficient arsenic-methylating bacterium isolated from an arsenic-contaminated paddy soil.</title>
        <authorList>
            <person name="Huang K."/>
        </authorList>
    </citation>
    <scope>NUCLEOTIDE SEQUENCE [LARGE SCALE GENOMIC DNA]</scope>
    <source>
        <strain evidence="3 4">SM-1</strain>
    </source>
</reference>
<feature type="transmembrane region" description="Helical" evidence="1">
    <location>
        <begin position="343"/>
        <end position="365"/>
    </location>
</feature>
<feature type="transmembrane region" description="Helical" evidence="1">
    <location>
        <begin position="94"/>
        <end position="119"/>
    </location>
</feature>
<keyword evidence="1" id="KW-1133">Transmembrane helix</keyword>
<dbReference type="RefSeq" id="WP_071506108.1">
    <property type="nucleotide sequence ID" value="NZ_MORL01000026.1"/>
</dbReference>
<feature type="domain" description="Acyltransferase 3" evidence="2">
    <location>
        <begin position="12"/>
        <end position="362"/>
    </location>
</feature>
<feature type="transmembrane region" description="Helical" evidence="1">
    <location>
        <begin position="221"/>
        <end position="241"/>
    </location>
</feature>
<evidence type="ECO:0000313" key="3">
    <source>
        <dbReference type="EMBL" id="OIN56204.1"/>
    </source>
</evidence>
<evidence type="ECO:0000256" key="1">
    <source>
        <dbReference type="SAM" id="Phobius"/>
    </source>
</evidence>
<accession>A0A1S2VBW0</accession>
<evidence type="ECO:0000313" key="4">
    <source>
        <dbReference type="Proteomes" id="UP000181790"/>
    </source>
</evidence>
<organism evidence="3 4">
    <name type="scientific">Arsenicibacter rosenii</name>
    <dbReference type="NCBI Taxonomy" id="1750698"/>
    <lineage>
        <taxon>Bacteria</taxon>
        <taxon>Pseudomonadati</taxon>
        <taxon>Bacteroidota</taxon>
        <taxon>Cytophagia</taxon>
        <taxon>Cytophagales</taxon>
        <taxon>Spirosomataceae</taxon>
        <taxon>Arsenicibacter</taxon>
    </lineage>
</organism>
<dbReference type="Pfam" id="PF01757">
    <property type="entry name" value="Acyl_transf_3"/>
    <property type="match status" value="1"/>
</dbReference>
<dbReference type="InterPro" id="IPR002656">
    <property type="entry name" value="Acyl_transf_3_dom"/>
</dbReference>
<evidence type="ECO:0000259" key="2">
    <source>
        <dbReference type="Pfam" id="PF01757"/>
    </source>
</evidence>
<dbReference type="PANTHER" id="PTHR36927:SF1">
    <property type="entry name" value="MDO-LIKE PROTEIN"/>
    <property type="match status" value="1"/>
</dbReference>
<dbReference type="PANTHER" id="PTHR36927">
    <property type="entry name" value="BLR4337 PROTEIN"/>
    <property type="match status" value="1"/>
</dbReference>
<gene>
    <name evidence="3" type="ORF">BLX24_25735</name>
</gene>
<feature type="transmembrane region" description="Helical" evidence="1">
    <location>
        <begin position="282"/>
        <end position="307"/>
    </location>
</feature>
<dbReference type="Proteomes" id="UP000181790">
    <property type="component" value="Unassembled WGS sequence"/>
</dbReference>
<keyword evidence="4" id="KW-1185">Reference proteome</keyword>
<dbReference type="GO" id="GO:0016747">
    <property type="term" value="F:acyltransferase activity, transferring groups other than amino-acyl groups"/>
    <property type="evidence" value="ECO:0007669"/>
    <property type="project" value="InterPro"/>
</dbReference>
<feature type="transmembrane region" description="Helical" evidence="1">
    <location>
        <begin position="64"/>
        <end position="82"/>
    </location>
</feature>
<dbReference type="AlphaFoldDB" id="A0A1S2VBW0"/>
<name>A0A1S2VBW0_9BACT</name>
<feature type="transmembrane region" description="Helical" evidence="1">
    <location>
        <begin position="12"/>
        <end position="33"/>
    </location>
</feature>
<keyword evidence="1" id="KW-0812">Transmembrane</keyword>
<feature type="transmembrane region" description="Helical" evidence="1">
    <location>
        <begin position="319"/>
        <end position="337"/>
    </location>
</feature>
<proteinExistence type="predicted"/>
<keyword evidence="1" id="KW-0472">Membrane</keyword>
<dbReference type="InterPro" id="IPR050623">
    <property type="entry name" value="Glucan_succinyl_AcylTrfase"/>
</dbReference>